<dbReference type="Proteomes" id="UP001497516">
    <property type="component" value="Chromosome 7"/>
</dbReference>
<sequence>MIRSFLKTFYVVSHGDPDGVVRLDFAAAARLFPPREPSPENHLNLMEALWFNEGKNLATRRFAFDFDSIEKLRALAAIKQSRVEALSGLIWKCSMATSGALTGSRRTSIMVEAVNLQRRTTLPSWTVRSRTCTDGQRRRRKNRVRSGSTRATTRGRCRGMKGSRRSRAITSSWKGCLHFAGEASDILAMERRRSGGEK</sequence>
<dbReference type="PANTHER" id="PTHR31623:SF20">
    <property type="entry name" value="VINORINE SYNTHASE-LIKE"/>
    <property type="match status" value="1"/>
</dbReference>
<gene>
    <name evidence="5" type="ORF">LTRI10_LOCUS41130</name>
</gene>
<feature type="region of interest" description="Disordered" evidence="4">
    <location>
        <begin position="130"/>
        <end position="161"/>
    </location>
</feature>
<evidence type="ECO:0000256" key="1">
    <source>
        <dbReference type="ARBA" id="ARBA00009861"/>
    </source>
</evidence>
<evidence type="ECO:0000256" key="2">
    <source>
        <dbReference type="ARBA" id="ARBA00022679"/>
    </source>
</evidence>
<organism evidence="5 6">
    <name type="scientific">Linum trigynum</name>
    <dbReference type="NCBI Taxonomy" id="586398"/>
    <lineage>
        <taxon>Eukaryota</taxon>
        <taxon>Viridiplantae</taxon>
        <taxon>Streptophyta</taxon>
        <taxon>Embryophyta</taxon>
        <taxon>Tracheophyta</taxon>
        <taxon>Spermatophyta</taxon>
        <taxon>Magnoliopsida</taxon>
        <taxon>eudicotyledons</taxon>
        <taxon>Gunneridae</taxon>
        <taxon>Pentapetalae</taxon>
        <taxon>rosids</taxon>
        <taxon>fabids</taxon>
        <taxon>Malpighiales</taxon>
        <taxon>Linaceae</taxon>
        <taxon>Linum</taxon>
    </lineage>
</organism>
<reference evidence="5 6" key="1">
    <citation type="submission" date="2024-04" db="EMBL/GenBank/DDBJ databases">
        <authorList>
            <person name="Fracassetti M."/>
        </authorList>
    </citation>
    <scope>NUCLEOTIDE SEQUENCE [LARGE SCALE GENOMIC DNA]</scope>
</reference>
<keyword evidence="2" id="KW-0808">Transferase</keyword>
<evidence type="ECO:0000313" key="5">
    <source>
        <dbReference type="EMBL" id="CAL1401047.1"/>
    </source>
</evidence>
<dbReference type="Gene3D" id="3.30.559.10">
    <property type="entry name" value="Chloramphenicol acetyltransferase-like domain"/>
    <property type="match status" value="1"/>
</dbReference>
<evidence type="ECO:0000256" key="4">
    <source>
        <dbReference type="SAM" id="MobiDB-lite"/>
    </source>
</evidence>
<evidence type="ECO:0000313" key="6">
    <source>
        <dbReference type="Proteomes" id="UP001497516"/>
    </source>
</evidence>
<accession>A0AAV2FSY9</accession>
<dbReference type="EMBL" id="OZ034820">
    <property type="protein sequence ID" value="CAL1401047.1"/>
    <property type="molecule type" value="Genomic_DNA"/>
</dbReference>
<dbReference type="GO" id="GO:0016746">
    <property type="term" value="F:acyltransferase activity"/>
    <property type="evidence" value="ECO:0007669"/>
    <property type="project" value="UniProtKB-KW"/>
</dbReference>
<dbReference type="PANTHER" id="PTHR31623">
    <property type="entry name" value="F21J9.9"/>
    <property type="match status" value="1"/>
</dbReference>
<dbReference type="AlphaFoldDB" id="A0AAV2FSY9"/>
<protein>
    <submittedName>
        <fullName evidence="5">Uncharacterized protein</fullName>
    </submittedName>
</protein>
<proteinExistence type="inferred from homology"/>
<keyword evidence="3" id="KW-0012">Acyltransferase</keyword>
<keyword evidence="6" id="KW-1185">Reference proteome</keyword>
<evidence type="ECO:0000256" key="3">
    <source>
        <dbReference type="ARBA" id="ARBA00023315"/>
    </source>
</evidence>
<dbReference type="InterPro" id="IPR023213">
    <property type="entry name" value="CAT-like_dom_sf"/>
</dbReference>
<name>A0AAV2FSY9_9ROSI</name>
<comment type="similarity">
    <text evidence="1">Belongs to the plant acyltransferase family.</text>
</comment>